<dbReference type="OrthoDB" id="2322628at2"/>
<reference evidence="1 2" key="1">
    <citation type="submission" date="2017-02" db="EMBL/GenBank/DDBJ databases">
        <authorList>
            <person name="Peterson S.W."/>
        </authorList>
    </citation>
    <scope>NUCLEOTIDE SEQUENCE [LARGE SCALE GENOMIC DNA]</scope>
    <source>
        <strain evidence="1 2">ATCC 35992</strain>
    </source>
</reference>
<protein>
    <submittedName>
        <fullName evidence="1">Uncharacterized protein</fullName>
    </submittedName>
</protein>
<dbReference type="Proteomes" id="UP000190814">
    <property type="component" value="Unassembled WGS sequence"/>
</dbReference>
<dbReference type="AlphaFoldDB" id="A0A1T4W1V4"/>
<dbReference type="RefSeq" id="WP_078767007.1">
    <property type="nucleotide sequence ID" value="NZ_FUXZ01000015.1"/>
</dbReference>
<name>A0A1T4W1V4_9FIRM</name>
<evidence type="ECO:0000313" key="2">
    <source>
        <dbReference type="Proteomes" id="UP000190814"/>
    </source>
</evidence>
<evidence type="ECO:0000313" key="1">
    <source>
        <dbReference type="EMBL" id="SKA71232.1"/>
    </source>
</evidence>
<sequence length="143" mass="16313">MNNCKDCINKKPEQTIEKCPECNQQTLIVKNGSAICTNCGFGWATSPVMAPCVTSEKYEIYVNGSNKENYLLIARLFCVNVNAVKNAFNKGESLSIKGYTYKIREIMLALEERKIEYKVEPNILYDFPEIKECMCFPGWRTAD</sequence>
<gene>
    <name evidence="1" type="ORF">SAMN02745111_02181</name>
</gene>
<dbReference type="EMBL" id="FUXZ01000015">
    <property type="protein sequence ID" value="SKA71232.1"/>
    <property type="molecule type" value="Genomic_DNA"/>
</dbReference>
<accession>A0A1T4W1V4</accession>
<keyword evidence="2" id="KW-1185">Reference proteome</keyword>
<dbReference type="STRING" id="39495.SAMN02745111_02181"/>
<organism evidence="1 2">
    <name type="scientific">Eubacterium uniforme</name>
    <dbReference type="NCBI Taxonomy" id="39495"/>
    <lineage>
        <taxon>Bacteria</taxon>
        <taxon>Bacillati</taxon>
        <taxon>Bacillota</taxon>
        <taxon>Clostridia</taxon>
        <taxon>Eubacteriales</taxon>
        <taxon>Eubacteriaceae</taxon>
        <taxon>Eubacterium</taxon>
    </lineage>
</organism>
<proteinExistence type="predicted"/>